<dbReference type="Gene3D" id="1.10.287.130">
    <property type="match status" value="1"/>
</dbReference>
<dbReference type="PANTHER" id="PTHR45436">
    <property type="entry name" value="SENSOR HISTIDINE KINASE YKOH"/>
    <property type="match status" value="1"/>
</dbReference>
<keyword evidence="6 12" id="KW-0812">Transmembrane</keyword>
<dbReference type="PANTHER" id="PTHR45436:SF5">
    <property type="entry name" value="SENSOR HISTIDINE KINASE TRCS"/>
    <property type="match status" value="1"/>
</dbReference>
<dbReference type="InterPro" id="IPR003661">
    <property type="entry name" value="HisK_dim/P_dom"/>
</dbReference>
<keyword evidence="10 12" id="KW-0472">Membrane</keyword>
<dbReference type="FunFam" id="1.10.287.130:FF:000001">
    <property type="entry name" value="Two-component sensor histidine kinase"/>
    <property type="match status" value="1"/>
</dbReference>
<dbReference type="Pfam" id="PF00672">
    <property type="entry name" value="HAMP"/>
    <property type="match status" value="1"/>
</dbReference>
<keyword evidence="8 12" id="KW-1133">Transmembrane helix</keyword>
<feature type="domain" description="HAMP" evidence="14">
    <location>
        <begin position="273"/>
        <end position="326"/>
    </location>
</feature>
<feature type="domain" description="Histidine kinase" evidence="13">
    <location>
        <begin position="334"/>
        <end position="551"/>
    </location>
</feature>
<comment type="subcellular location">
    <subcellularLocation>
        <location evidence="2">Membrane</location>
    </subcellularLocation>
</comment>
<dbReference type="Proteomes" id="UP000582837">
    <property type="component" value="Unassembled WGS sequence"/>
</dbReference>
<dbReference type="RefSeq" id="WP_170032510.1">
    <property type="nucleotide sequence ID" value="NZ_JABDTL010000001.1"/>
</dbReference>
<dbReference type="EMBL" id="JACHIA010000010">
    <property type="protein sequence ID" value="MBB6071760.1"/>
    <property type="molecule type" value="Genomic_DNA"/>
</dbReference>
<dbReference type="Gene3D" id="6.10.340.10">
    <property type="match status" value="1"/>
</dbReference>
<evidence type="ECO:0000256" key="3">
    <source>
        <dbReference type="ARBA" id="ARBA00012438"/>
    </source>
</evidence>
<reference evidence="15 16" key="1">
    <citation type="submission" date="2020-08" db="EMBL/GenBank/DDBJ databases">
        <title>Genomic Encyclopedia of Type Strains, Phase IV (KMG-IV): sequencing the most valuable type-strain genomes for metagenomic binning, comparative biology and taxonomic classification.</title>
        <authorList>
            <person name="Goeker M."/>
        </authorList>
    </citation>
    <scope>NUCLEOTIDE SEQUENCE [LARGE SCALE GENOMIC DNA]</scope>
    <source>
        <strain evidence="15 16">DSM 29007</strain>
    </source>
</reference>
<evidence type="ECO:0000256" key="6">
    <source>
        <dbReference type="ARBA" id="ARBA00022692"/>
    </source>
</evidence>
<evidence type="ECO:0000256" key="10">
    <source>
        <dbReference type="ARBA" id="ARBA00023136"/>
    </source>
</evidence>
<evidence type="ECO:0000313" key="15">
    <source>
        <dbReference type="EMBL" id="MBB6071760.1"/>
    </source>
</evidence>
<evidence type="ECO:0000256" key="9">
    <source>
        <dbReference type="ARBA" id="ARBA00023012"/>
    </source>
</evidence>
<dbReference type="CDD" id="cd00082">
    <property type="entry name" value="HisKA"/>
    <property type="match status" value="1"/>
</dbReference>
<dbReference type="GO" id="GO:0000155">
    <property type="term" value="F:phosphorelay sensor kinase activity"/>
    <property type="evidence" value="ECO:0007669"/>
    <property type="project" value="InterPro"/>
</dbReference>
<evidence type="ECO:0000259" key="14">
    <source>
        <dbReference type="PROSITE" id="PS50885"/>
    </source>
</evidence>
<dbReference type="InterPro" id="IPR050428">
    <property type="entry name" value="TCS_sensor_his_kinase"/>
</dbReference>
<dbReference type="Pfam" id="PF02518">
    <property type="entry name" value="HATPase_c"/>
    <property type="match status" value="1"/>
</dbReference>
<organism evidence="15 16">
    <name type="scientific">Longimicrobium terrae</name>
    <dbReference type="NCBI Taxonomy" id="1639882"/>
    <lineage>
        <taxon>Bacteria</taxon>
        <taxon>Pseudomonadati</taxon>
        <taxon>Gemmatimonadota</taxon>
        <taxon>Longimicrobiia</taxon>
        <taxon>Longimicrobiales</taxon>
        <taxon>Longimicrobiaceae</taxon>
        <taxon>Longimicrobium</taxon>
    </lineage>
</organism>
<dbReference type="InterPro" id="IPR036097">
    <property type="entry name" value="HisK_dim/P_sf"/>
</dbReference>
<protein>
    <recommendedName>
        <fullName evidence="3">histidine kinase</fullName>
        <ecNumber evidence="3">2.7.13.3</ecNumber>
    </recommendedName>
</protein>
<dbReference type="InterPro" id="IPR004358">
    <property type="entry name" value="Sig_transdc_His_kin-like_C"/>
</dbReference>
<dbReference type="CDD" id="cd00075">
    <property type="entry name" value="HATPase"/>
    <property type="match status" value="1"/>
</dbReference>
<gene>
    <name evidence="15" type="ORF">HNQ61_003399</name>
</gene>
<keyword evidence="9" id="KW-0902">Two-component regulatory system</keyword>
<dbReference type="SUPFAM" id="SSF158472">
    <property type="entry name" value="HAMP domain-like"/>
    <property type="match status" value="1"/>
</dbReference>
<feature type="compositionally biased region" description="Basic and acidic residues" evidence="11">
    <location>
        <begin position="129"/>
        <end position="166"/>
    </location>
</feature>
<accession>A0A841H179</accession>
<comment type="caution">
    <text evidence="15">The sequence shown here is derived from an EMBL/GenBank/DDBJ whole genome shotgun (WGS) entry which is preliminary data.</text>
</comment>
<evidence type="ECO:0000256" key="8">
    <source>
        <dbReference type="ARBA" id="ARBA00022989"/>
    </source>
</evidence>
<dbReference type="SMART" id="SM00387">
    <property type="entry name" value="HATPase_c"/>
    <property type="match status" value="1"/>
</dbReference>
<evidence type="ECO:0000256" key="4">
    <source>
        <dbReference type="ARBA" id="ARBA00022553"/>
    </source>
</evidence>
<dbReference type="InterPro" id="IPR005467">
    <property type="entry name" value="His_kinase_dom"/>
</dbReference>
<dbReference type="InterPro" id="IPR036890">
    <property type="entry name" value="HATPase_C_sf"/>
</dbReference>
<dbReference type="SMART" id="SM00304">
    <property type="entry name" value="HAMP"/>
    <property type="match status" value="1"/>
</dbReference>
<evidence type="ECO:0000256" key="12">
    <source>
        <dbReference type="SAM" id="Phobius"/>
    </source>
</evidence>
<dbReference type="SUPFAM" id="SSF55874">
    <property type="entry name" value="ATPase domain of HSP90 chaperone/DNA topoisomerase II/histidine kinase"/>
    <property type="match status" value="1"/>
</dbReference>
<evidence type="ECO:0000256" key="11">
    <source>
        <dbReference type="SAM" id="MobiDB-lite"/>
    </source>
</evidence>
<keyword evidence="7 15" id="KW-0418">Kinase</keyword>
<dbReference type="CDD" id="cd06225">
    <property type="entry name" value="HAMP"/>
    <property type="match status" value="1"/>
</dbReference>
<feature type="compositionally biased region" description="Basic and acidic residues" evidence="11">
    <location>
        <begin position="185"/>
        <end position="200"/>
    </location>
</feature>
<name>A0A841H179_9BACT</name>
<evidence type="ECO:0000256" key="1">
    <source>
        <dbReference type="ARBA" id="ARBA00000085"/>
    </source>
</evidence>
<dbReference type="InterPro" id="IPR003660">
    <property type="entry name" value="HAMP_dom"/>
</dbReference>
<sequence>MAIRVDSIRLRLTLWYAAILAIALVAMAVATYTLLDRLATARATASLIETGGAVLATGGRGERGLENAVRRFRAPDRRVVLYAPDGRVLAASDPPPFGPPVAEEVFAAVPPLRDVPVSRRPSQPAGADARPRSPRPDSAEFTRMDTAIRRAGRSRYDTLFAREDTGPRVAGSGRDGPSSDAGRGPSERADRGPSPDDRPRVAGPASRVMRLRPGDSPVRVGARPLRRGDGSVLAVIASTRQEQLLREQARLALALAVGVTLLIAVVPGSLLVRRSLAPIGDMTRQAARIGAERLGERLPTGNPRDELGALARVLNDLLDRLQAAFAQQRRFMAEAAHELRTPVAVVRAETELALSGERPAAEYREALGVVWSESERLGRIVDDLLTLSRAEAGEYPLRAGHADLAEVVADVVRAHRALAATRDVTLVADTADELPLNGDEVLLSRMLRNLVENAVKHGRIGDQVRVEARRDGDVYVLRVADTGPGISDAARERVWEPFFRGAGARAAGAEGGAGLGLPIARWIAEAHGGVLDLAETGPHGTVFEARIPVQTPLPVA</sequence>
<evidence type="ECO:0000256" key="7">
    <source>
        <dbReference type="ARBA" id="ARBA00022777"/>
    </source>
</evidence>
<dbReference type="SUPFAM" id="SSF47384">
    <property type="entry name" value="Homodimeric domain of signal transducing histidine kinase"/>
    <property type="match status" value="1"/>
</dbReference>
<dbReference type="Pfam" id="PF00512">
    <property type="entry name" value="HisKA"/>
    <property type="match status" value="1"/>
</dbReference>
<keyword evidence="4" id="KW-0597">Phosphoprotein</keyword>
<feature type="transmembrane region" description="Helical" evidence="12">
    <location>
        <begin position="12"/>
        <end position="35"/>
    </location>
</feature>
<evidence type="ECO:0000313" key="16">
    <source>
        <dbReference type="Proteomes" id="UP000582837"/>
    </source>
</evidence>
<evidence type="ECO:0000256" key="2">
    <source>
        <dbReference type="ARBA" id="ARBA00004370"/>
    </source>
</evidence>
<dbReference type="GO" id="GO:0005886">
    <property type="term" value="C:plasma membrane"/>
    <property type="evidence" value="ECO:0007669"/>
    <property type="project" value="TreeGrafter"/>
</dbReference>
<dbReference type="PRINTS" id="PR00344">
    <property type="entry name" value="BCTRLSENSOR"/>
</dbReference>
<dbReference type="AlphaFoldDB" id="A0A841H179"/>
<comment type="catalytic activity">
    <reaction evidence="1">
        <text>ATP + protein L-histidine = ADP + protein N-phospho-L-histidine.</text>
        <dbReference type="EC" id="2.7.13.3"/>
    </reaction>
</comment>
<dbReference type="PROSITE" id="PS50109">
    <property type="entry name" value="HIS_KIN"/>
    <property type="match status" value="1"/>
</dbReference>
<evidence type="ECO:0000256" key="5">
    <source>
        <dbReference type="ARBA" id="ARBA00022679"/>
    </source>
</evidence>
<feature type="region of interest" description="Disordered" evidence="11">
    <location>
        <begin position="113"/>
        <end position="223"/>
    </location>
</feature>
<dbReference type="EC" id="2.7.13.3" evidence="3"/>
<keyword evidence="5" id="KW-0808">Transferase</keyword>
<dbReference type="Gene3D" id="3.30.565.10">
    <property type="entry name" value="Histidine kinase-like ATPase, C-terminal domain"/>
    <property type="match status" value="1"/>
</dbReference>
<proteinExistence type="predicted"/>
<dbReference type="PROSITE" id="PS50885">
    <property type="entry name" value="HAMP"/>
    <property type="match status" value="1"/>
</dbReference>
<dbReference type="SMART" id="SM00388">
    <property type="entry name" value="HisKA"/>
    <property type="match status" value="1"/>
</dbReference>
<dbReference type="InterPro" id="IPR003594">
    <property type="entry name" value="HATPase_dom"/>
</dbReference>
<keyword evidence="16" id="KW-1185">Reference proteome</keyword>
<evidence type="ECO:0000259" key="13">
    <source>
        <dbReference type="PROSITE" id="PS50109"/>
    </source>
</evidence>